<dbReference type="VEuPathDB" id="FungiDB:H257_16173"/>
<dbReference type="OrthoDB" id="28208at2759"/>
<dbReference type="EMBL" id="KI913194">
    <property type="protein sequence ID" value="ETV67708.1"/>
    <property type="molecule type" value="Genomic_DNA"/>
</dbReference>
<dbReference type="RefSeq" id="XP_009842829.1">
    <property type="nucleotide sequence ID" value="XM_009844527.1"/>
</dbReference>
<proteinExistence type="predicted"/>
<keyword evidence="1" id="KW-0472">Membrane</keyword>
<sequence length="134" mass="14716">MSALDTATGGRYREPRLVVVGHADDNSAFGIQAVFSVVSFDLLHQFLAAYVSRLVLGAVLTAVTILLCLVETVYALRYANAIMSRLNVTKALLREAGGVEYTTHVYVGSPGSRCSVLWRYLLHTRLLQDPRLGF</sequence>
<reference evidence="2" key="1">
    <citation type="submission" date="2013-12" db="EMBL/GenBank/DDBJ databases">
        <title>The Genome Sequence of Aphanomyces astaci APO3.</title>
        <authorList>
            <consortium name="The Broad Institute Genomics Platform"/>
            <person name="Russ C."/>
            <person name="Tyler B."/>
            <person name="van West P."/>
            <person name="Dieguez-Uribeondo J."/>
            <person name="Young S.K."/>
            <person name="Zeng Q."/>
            <person name="Gargeya S."/>
            <person name="Fitzgerald M."/>
            <person name="Abouelleil A."/>
            <person name="Alvarado L."/>
            <person name="Chapman S.B."/>
            <person name="Gainer-Dewar J."/>
            <person name="Goldberg J."/>
            <person name="Griggs A."/>
            <person name="Gujja S."/>
            <person name="Hansen M."/>
            <person name="Howarth C."/>
            <person name="Imamovic A."/>
            <person name="Ireland A."/>
            <person name="Larimer J."/>
            <person name="McCowan C."/>
            <person name="Murphy C."/>
            <person name="Pearson M."/>
            <person name="Poon T.W."/>
            <person name="Priest M."/>
            <person name="Roberts A."/>
            <person name="Saif S."/>
            <person name="Shea T."/>
            <person name="Sykes S."/>
            <person name="Wortman J."/>
            <person name="Nusbaum C."/>
            <person name="Birren B."/>
        </authorList>
    </citation>
    <scope>NUCLEOTIDE SEQUENCE [LARGE SCALE GENOMIC DNA]</scope>
    <source>
        <strain evidence="2">APO3</strain>
    </source>
</reference>
<feature type="transmembrane region" description="Helical" evidence="1">
    <location>
        <begin position="54"/>
        <end position="76"/>
    </location>
</feature>
<keyword evidence="1" id="KW-0812">Transmembrane</keyword>
<evidence type="ECO:0000313" key="2">
    <source>
        <dbReference type="EMBL" id="ETV67708.1"/>
    </source>
</evidence>
<gene>
    <name evidence="2" type="ORF">H257_16173</name>
</gene>
<dbReference type="GeneID" id="20818169"/>
<dbReference type="AlphaFoldDB" id="W4FLZ3"/>
<protein>
    <submittedName>
        <fullName evidence="2">Uncharacterized protein</fullName>
    </submittedName>
</protein>
<keyword evidence="1" id="KW-1133">Transmembrane helix</keyword>
<organism evidence="2">
    <name type="scientific">Aphanomyces astaci</name>
    <name type="common">Crayfish plague agent</name>
    <dbReference type="NCBI Taxonomy" id="112090"/>
    <lineage>
        <taxon>Eukaryota</taxon>
        <taxon>Sar</taxon>
        <taxon>Stramenopiles</taxon>
        <taxon>Oomycota</taxon>
        <taxon>Saprolegniomycetes</taxon>
        <taxon>Saprolegniales</taxon>
        <taxon>Verrucalvaceae</taxon>
        <taxon>Aphanomyces</taxon>
    </lineage>
</organism>
<evidence type="ECO:0000256" key="1">
    <source>
        <dbReference type="SAM" id="Phobius"/>
    </source>
</evidence>
<accession>W4FLZ3</accession>
<name>W4FLZ3_APHAT</name>
<dbReference type="STRING" id="112090.W4FLZ3"/>